<evidence type="ECO:0000313" key="2">
    <source>
        <dbReference type="EMBL" id="CAE7275036.1"/>
    </source>
</evidence>
<gene>
    <name evidence="2" type="primary">LCD</name>
    <name evidence="2" type="ORF">SNEC2469_LOCUS6661</name>
</gene>
<dbReference type="Gene3D" id="3.40.640.10">
    <property type="entry name" value="Type I PLP-dependent aspartate aminotransferase-like (Major domain)"/>
    <property type="match status" value="1"/>
</dbReference>
<sequence>MTTAAGYCQQGHDAEGQQEVEEVPGLHSLRRDFAHKPPGRLNHGSFGAAPVSVLKRQRQYQQRWAERPDDMFFRGELFADLRLASASCIPLITSSDNVLPQQVALIENACAATAMIAHRWSKLISPGDVVFVLDCVYGACRMCLQEHCCNDPRIGGQLCTLSIFEEHGSFPKSPGVIMERFRGSLQKQISCIVGQAGKDDRQTFEKRRPARRECKLFFFLDYVSSQPAFVLPVAEMLREIGVLLSTNVHAEQSEMQLSLGEVCIDAAHAFAVEGLDVVQQFEGLPCELKPHWWFANLHKWAFAPPTATVVYAKTAELMSQTSHPMISWFYGKGLQEECLWAGTRDYSALLSVPAAVRFFRTWRSPDGLGPAAFSKASILEAGKYLSALWGTSDSLPDPELVCALMMVELPRELDVGAQDLPGLPTSDTKERRSVRTILRDDFNVEAAVGSFGSCGNFIRLSYAVYNTWDDILSLGRGVIQILQAQQSMKTEHEAQR</sequence>
<proteinExistence type="predicted"/>
<dbReference type="PANTHER" id="PTHR43092:SF2">
    <property type="entry name" value="HERCYNYLCYSTEINE SULFOXIDE LYASE"/>
    <property type="match status" value="1"/>
</dbReference>
<dbReference type="AlphaFoldDB" id="A0A812N3Z4"/>
<dbReference type="InterPro" id="IPR015424">
    <property type="entry name" value="PyrdxlP-dep_Trfase"/>
</dbReference>
<name>A0A812N3Z4_9DINO</name>
<comment type="caution">
    <text evidence="2">The sequence shown here is derived from an EMBL/GenBank/DDBJ whole genome shotgun (WGS) entry which is preliminary data.</text>
</comment>
<keyword evidence="1" id="KW-0663">Pyridoxal phosphate</keyword>
<dbReference type="SUPFAM" id="SSF53383">
    <property type="entry name" value="PLP-dependent transferases"/>
    <property type="match status" value="1"/>
</dbReference>
<reference evidence="2" key="1">
    <citation type="submission" date="2021-02" db="EMBL/GenBank/DDBJ databases">
        <authorList>
            <person name="Dougan E. K."/>
            <person name="Rhodes N."/>
            <person name="Thang M."/>
            <person name="Chan C."/>
        </authorList>
    </citation>
    <scope>NUCLEOTIDE SEQUENCE</scope>
</reference>
<dbReference type="EMBL" id="CAJNJA010011578">
    <property type="protein sequence ID" value="CAE7275036.1"/>
    <property type="molecule type" value="Genomic_DNA"/>
</dbReference>
<dbReference type="OrthoDB" id="5978656at2759"/>
<dbReference type="PANTHER" id="PTHR43092">
    <property type="entry name" value="L-CYSTEINE DESULFHYDRASE"/>
    <property type="match status" value="1"/>
</dbReference>
<keyword evidence="3" id="KW-1185">Reference proteome</keyword>
<evidence type="ECO:0000313" key="3">
    <source>
        <dbReference type="Proteomes" id="UP000601435"/>
    </source>
</evidence>
<organism evidence="2 3">
    <name type="scientific">Symbiodinium necroappetens</name>
    <dbReference type="NCBI Taxonomy" id="1628268"/>
    <lineage>
        <taxon>Eukaryota</taxon>
        <taxon>Sar</taxon>
        <taxon>Alveolata</taxon>
        <taxon>Dinophyceae</taxon>
        <taxon>Suessiales</taxon>
        <taxon>Symbiodiniaceae</taxon>
        <taxon>Symbiodinium</taxon>
    </lineage>
</organism>
<dbReference type="Proteomes" id="UP000601435">
    <property type="component" value="Unassembled WGS sequence"/>
</dbReference>
<protein>
    <submittedName>
        <fullName evidence="2">LCD protein</fullName>
    </submittedName>
</protein>
<dbReference type="InterPro" id="IPR015421">
    <property type="entry name" value="PyrdxlP-dep_Trfase_major"/>
</dbReference>
<evidence type="ECO:0000256" key="1">
    <source>
        <dbReference type="ARBA" id="ARBA00022898"/>
    </source>
</evidence>
<accession>A0A812N3Z4</accession>